<keyword evidence="2" id="KW-1185">Reference proteome</keyword>
<evidence type="ECO:0000313" key="1">
    <source>
        <dbReference type="EMBL" id="KAF3560772.1"/>
    </source>
</evidence>
<name>A0ABQ7CL84_BRACR</name>
<gene>
    <name evidence="1" type="ORF">DY000_02011955</name>
</gene>
<dbReference type="EMBL" id="QGKV02000759">
    <property type="protein sequence ID" value="KAF3560772.1"/>
    <property type="molecule type" value="Genomic_DNA"/>
</dbReference>
<organism evidence="1 2">
    <name type="scientific">Brassica cretica</name>
    <name type="common">Mustard</name>
    <dbReference type="NCBI Taxonomy" id="69181"/>
    <lineage>
        <taxon>Eukaryota</taxon>
        <taxon>Viridiplantae</taxon>
        <taxon>Streptophyta</taxon>
        <taxon>Embryophyta</taxon>
        <taxon>Tracheophyta</taxon>
        <taxon>Spermatophyta</taxon>
        <taxon>Magnoliopsida</taxon>
        <taxon>eudicotyledons</taxon>
        <taxon>Gunneridae</taxon>
        <taxon>Pentapetalae</taxon>
        <taxon>rosids</taxon>
        <taxon>malvids</taxon>
        <taxon>Brassicales</taxon>
        <taxon>Brassicaceae</taxon>
        <taxon>Brassiceae</taxon>
        <taxon>Brassica</taxon>
    </lineage>
</organism>
<comment type="caution">
    <text evidence="1">The sequence shown here is derived from an EMBL/GenBank/DDBJ whole genome shotgun (WGS) entry which is preliminary data.</text>
</comment>
<proteinExistence type="predicted"/>
<reference evidence="1 2" key="1">
    <citation type="journal article" date="2020" name="BMC Genomics">
        <title>Intraspecific diversification of the crop wild relative Brassica cretica Lam. using demographic model selection.</title>
        <authorList>
            <person name="Kioukis A."/>
            <person name="Michalopoulou V.A."/>
            <person name="Briers L."/>
            <person name="Pirintsos S."/>
            <person name="Studholme D.J."/>
            <person name="Pavlidis P."/>
            <person name="Sarris P.F."/>
        </authorList>
    </citation>
    <scope>NUCLEOTIDE SEQUENCE [LARGE SCALE GENOMIC DNA]</scope>
    <source>
        <strain evidence="2">cv. PFS-1207/04</strain>
    </source>
</reference>
<protein>
    <submittedName>
        <fullName evidence="1">Uncharacterized protein</fullName>
    </submittedName>
</protein>
<evidence type="ECO:0000313" key="2">
    <source>
        <dbReference type="Proteomes" id="UP000266723"/>
    </source>
</evidence>
<sequence length="51" mass="5516">MGHNGPTGPQIDRPSGWNVRKCMGVRVPIRVQIEAVQIGVFGDLGCIDIEV</sequence>
<dbReference type="Proteomes" id="UP000266723">
    <property type="component" value="Unassembled WGS sequence"/>
</dbReference>
<accession>A0ABQ7CL84</accession>